<dbReference type="EMBL" id="GBXM01065312">
    <property type="protein sequence ID" value="JAH43265.1"/>
    <property type="molecule type" value="Transcribed_RNA"/>
</dbReference>
<reference evidence="1" key="1">
    <citation type="submission" date="2014-11" db="EMBL/GenBank/DDBJ databases">
        <authorList>
            <person name="Amaro Gonzalez C."/>
        </authorList>
    </citation>
    <scope>NUCLEOTIDE SEQUENCE</scope>
</reference>
<dbReference type="AlphaFoldDB" id="A0A0E9SRJ7"/>
<organism evidence="1">
    <name type="scientific">Anguilla anguilla</name>
    <name type="common">European freshwater eel</name>
    <name type="synonym">Muraena anguilla</name>
    <dbReference type="NCBI Taxonomy" id="7936"/>
    <lineage>
        <taxon>Eukaryota</taxon>
        <taxon>Metazoa</taxon>
        <taxon>Chordata</taxon>
        <taxon>Craniata</taxon>
        <taxon>Vertebrata</taxon>
        <taxon>Euteleostomi</taxon>
        <taxon>Actinopterygii</taxon>
        <taxon>Neopterygii</taxon>
        <taxon>Teleostei</taxon>
        <taxon>Anguilliformes</taxon>
        <taxon>Anguillidae</taxon>
        <taxon>Anguilla</taxon>
    </lineage>
</organism>
<reference evidence="1" key="2">
    <citation type="journal article" date="2015" name="Fish Shellfish Immunol.">
        <title>Early steps in the European eel (Anguilla anguilla)-Vibrio vulnificus interaction in the gills: Role of the RtxA13 toxin.</title>
        <authorList>
            <person name="Callol A."/>
            <person name="Pajuelo D."/>
            <person name="Ebbesson L."/>
            <person name="Teles M."/>
            <person name="MacKenzie S."/>
            <person name="Amaro C."/>
        </authorList>
    </citation>
    <scope>NUCLEOTIDE SEQUENCE</scope>
</reference>
<evidence type="ECO:0000313" key="1">
    <source>
        <dbReference type="EMBL" id="JAH43265.1"/>
    </source>
</evidence>
<name>A0A0E9SRJ7_ANGAN</name>
<protein>
    <submittedName>
        <fullName evidence="1">Uncharacterized protein</fullName>
    </submittedName>
</protein>
<sequence>MHQHQLPSLAKMKQKETNNFIKLVKQNHIDVPFSQRIYVNKIKRLALLLTASNALKQL</sequence>
<accession>A0A0E9SRJ7</accession>
<proteinExistence type="predicted"/>